<dbReference type="GO" id="GO:0006974">
    <property type="term" value="P:DNA damage response"/>
    <property type="evidence" value="ECO:0007669"/>
    <property type="project" value="TreeGrafter"/>
</dbReference>
<name>A0A840LA52_9BURK</name>
<accession>A0A840LA52</accession>
<evidence type="ECO:0000313" key="2">
    <source>
        <dbReference type="Proteomes" id="UP000562027"/>
    </source>
</evidence>
<organism evidence="1 2">
    <name type="scientific">Roseateles oligotrophus</name>
    <dbReference type="NCBI Taxonomy" id="1769250"/>
    <lineage>
        <taxon>Bacteria</taxon>
        <taxon>Pseudomonadati</taxon>
        <taxon>Pseudomonadota</taxon>
        <taxon>Betaproteobacteria</taxon>
        <taxon>Burkholderiales</taxon>
        <taxon>Sphaerotilaceae</taxon>
        <taxon>Roseateles</taxon>
    </lineage>
</organism>
<sequence length="294" mass="33512">MKSKPARVAMKPKDRAKILIGSLLHPRQTQRWTQFIRESDILHDKLGQFPFAHSKIYRPYLSTRLSCARRVDVLIAHYRFLSEFGLADWVRQASQEPVLLAQLECKSGAPMRLELSAIHEGHREGELCLRLVYKGEYLFAASLVFFRQDGEPCLMLGRLQGKATEAAREMVREATRDLFSTRPAGLLVLAARHFAHLLGCPQLLLVSNVNRISINLWRRWHISSNYDQMWTEMEAQARPDGNYQLPSLAAPFIDIEAMPSKKRSEGRKKLALQEAMFNQMAESLAAARKPLASS</sequence>
<comment type="caution">
    <text evidence="1">The sequence shown here is derived from an EMBL/GenBank/DDBJ whole genome shotgun (WGS) entry which is preliminary data.</text>
</comment>
<dbReference type="EMBL" id="JACHLP010000003">
    <property type="protein sequence ID" value="MBB4843068.1"/>
    <property type="molecule type" value="Genomic_DNA"/>
</dbReference>
<gene>
    <name evidence="1" type="ORF">HNP55_001587</name>
</gene>
<dbReference type="Pfam" id="PF04393">
    <property type="entry name" value="DUF535"/>
    <property type="match status" value="1"/>
</dbReference>
<reference evidence="1 2" key="1">
    <citation type="submission" date="2020-08" db="EMBL/GenBank/DDBJ databases">
        <title>Functional genomics of gut bacteria from endangered species of beetles.</title>
        <authorList>
            <person name="Carlos-Shanley C."/>
        </authorList>
    </citation>
    <scope>NUCLEOTIDE SEQUENCE [LARGE SCALE GENOMIC DNA]</scope>
    <source>
        <strain evidence="1 2">S00239</strain>
    </source>
</reference>
<dbReference type="PANTHER" id="PTHR38785">
    <property type="entry name" value="HOMOLOG OF VIRK"/>
    <property type="match status" value="1"/>
</dbReference>
<dbReference type="Proteomes" id="UP000562027">
    <property type="component" value="Unassembled WGS sequence"/>
</dbReference>
<proteinExistence type="predicted"/>
<evidence type="ECO:0000313" key="1">
    <source>
        <dbReference type="EMBL" id="MBB4843068.1"/>
    </source>
</evidence>
<dbReference type="InterPro" id="IPR007488">
    <property type="entry name" value="DUF535"/>
</dbReference>
<dbReference type="AlphaFoldDB" id="A0A840LA52"/>
<dbReference type="RefSeq" id="WP_184298011.1">
    <property type="nucleotide sequence ID" value="NZ_JACHLP010000003.1"/>
</dbReference>
<protein>
    <submittedName>
        <fullName evidence="1">Uncharacterized protein VirK/YbjX</fullName>
    </submittedName>
</protein>
<keyword evidence="2" id="KW-1185">Reference proteome</keyword>
<dbReference type="PANTHER" id="PTHR38785:SF1">
    <property type="entry name" value="HOMOLOG OF VIRK"/>
    <property type="match status" value="1"/>
</dbReference>